<gene>
    <name evidence="2" type="ORF">CLV47_101370</name>
</gene>
<protein>
    <recommendedName>
        <fullName evidence="4">MaoC dehydratase-like protein</fullName>
    </recommendedName>
</protein>
<keyword evidence="3" id="KW-1185">Reference proteome</keyword>
<proteinExistence type="predicted"/>
<sequence>MSIEQNVIAGMTRRPRNLHQGKPGSIHDDSTARKLGFRGGTIAGSYHMEQAVPLVAHHLGATPEEWFNSGTMAAYFLQPTVDDQQVTAFLSPDAGSDANRADLWMETADGGRVFEGSASVGEPDGPSALAAKMNSRGADERRILAAIEPGEELDLGEIVAKGESQRNRLAQGLMAEPLPWYRGESPWGGAIASPVVEVGFTFENVKQEIIQRRGPGVVGLYGAIEVRHFGEPLLLDESYRVTSTVRDMGCTPKTEYMWTETVASRAGRPVLSVLMMSRVMKASSELYA</sequence>
<name>A0A2T1A6K7_9ACTN</name>
<evidence type="ECO:0000313" key="3">
    <source>
        <dbReference type="Proteomes" id="UP000237752"/>
    </source>
</evidence>
<dbReference type="RefSeq" id="WP_146135253.1">
    <property type="nucleotide sequence ID" value="NZ_PVUE01000001.1"/>
</dbReference>
<organism evidence="2 3">
    <name type="scientific">Antricoccus suffuscus</name>
    <dbReference type="NCBI Taxonomy" id="1629062"/>
    <lineage>
        <taxon>Bacteria</taxon>
        <taxon>Bacillati</taxon>
        <taxon>Actinomycetota</taxon>
        <taxon>Actinomycetes</taxon>
        <taxon>Geodermatophilales</taxon>
        <taxon>Antricoccaceae</taxon>
        <taxon>Antricoccus</taxon>
    </lineage>
</organism>
<accession>A0A2T1A6K7</accession>
<dbReference type="AlphaFoldDB" id="A0A2T1A6K7"/>
<evidence type="ECO:0000313" key="2">
    <source>
        <dbReference type="EMBL" id="PRZ44245.1"/>
    </source>
</evidence>
<comment type="caution">
    <text evidence="2">The sequence shown here is derived from an EMBL/GenBank/DDBJ whole genome shotgun (WGS) entry which is preliminary data.</text>
</comment>
<evidence type="ECO:0000256" key="1">
    <source>
        <dbReference type="SAM" id="MobiDB-lite"/>
    </source>
</evidence>
<dbReference type="Proteomes" id="UP000237752">
    <property type="component" value="Unassembled WGS sequence"/>
</dbReference>
<reference evidence="2 3" key="1">
    <citation type="submission" date="2018-03" db="EMBL/GenBank/DDBJ databases">
        <title>Genomic Encyclopedia of Archaeal and Bacterial Type Strains, Phase II (KMG-II): from individual species to whole genera.</title>
        <authorList>
            <person name="Goeker M."/>
        </authorList>
    </citation>
    <scope>NUCLEOTIDE SEQUENCE [LARGE SCALE GENOMIC DNA]</scope>
    <source>
        <strain evidence="2 3">DSM 100065</strain>
    </source>
</reference>
<dbReference type="EMBL" id="PVUE01000001">
    <property type="protein sequence ID" value="PRZ44245.1"/>
    <property type="molecule type" value="Genomic_DNA"/>
</dbReference>
<dbReference type="OrthoDB" id="8834965at2"/>
<feature type="region of interest" description="Disordered" evidence="1">
    <location>
        <begin position="1"/>
        <end position="31"/>
    </location>
</feature>
<evidence type="ECO:0008006" key="4">
    <source>
        <dbReference type="Google" id="ProtNLM"/>
    </source>
</evidence>